<accession>A0A9X3RS80</accession>
<reference evidence="3" key="1">
    <citation type="submission" date="2022-02" db="EMBL/GenBank/DDBJ databases">
        <title>Corynebacterium sp. from urogenital microbiome.</title>
        <authorList>
            <person name="Cappelli E.A."/>
            <person name="Ribeiro T.G."/>
            <person name="Peixe L."/>
        </authorList>
    </citation>
    <scope>NUCLEOTIDE SEQUENCE</scope>
    <source>
        <strain evidence="3">C9Ua_112</strain>
    </source>
</reference>
<keyword evidence="4" id="KW-1185">Reference proteome</keyword>
<feature type="domain" description="Glutamine amidotransferase" evidence="2">
    <location>
        <begin position="4"/>
        <end position="195"/>
    </location>
</feature>
<dbReference type="PROSITE" id="PS51273">
    <property type="entry name" value="GATASE_TYPE_1"/>
    <property type="match status" value="1"/>
</dbReference>
<dbReference type="GO" id="GO:0000162">
    <property type="term" value="P:L-tryptophan biosynthetic process"/>
    <property type="evidence" value="ECO:0007669"/>
    <property type="project" value="TreeGrafter"/>
</dbReference>
<dbReference type="FunFam" id="3.40.50.880:FF:000003">
    <property type="entry name" value="Anthranilate synthase component II"/>
    <property type="match status" value="1"/>
</dbReference>
<dbReference type="InterPro" id="IPR006221">
    <property type="entry name" value="TrpG/PapA_dom"/>
</dbReference>
<comment type="caution">
    <text evidence="3">The sequence shown here is derived from an EMBL/GenBank/DDBJ whole genome shotgun (WGS) entry which is preliminary data.</text>
</comment>
<dbReference type="PRINTS" id="PR00099">
    <property type="entry name" value="CPSGATASE"/>
</dbReference>
<dbReference type="GeneID" id="301813838"/>
<dbReference type="GO" id="GO:0005829">
    <property type="term" value="C:cytosol"/>
    <property type="evidence" value="ECO:0007669"/>
    <property type="project" value="TreeGrafter"/>
</dbReference>
<dbReference type="Pfam" id="PF00117">
    <property type="entry name" value="GATase"/>
    <property type="match status" value="1"/>
</dbReference>
<proteinExistence type="predicted"/>
<sequence length="233" mass="24919">MRILVIDNYDSFVYNLVQYIGQLGFSGDDCVVLRNDAPELQGNGLATTLQDFDAILVSPGPGEPSAAGRTLDVLKIAVDQQIPLLGVCLGHQAIGMHFGAHVVRADELFHGKTSPVTHDGTGVLAGVPSPFRVTRYHSLTVDPASVPEELLVTATSDSGMIMAMRHRSLPIHSVQFHPESVMTQYGHLMLANWLNEAGQSAGLGEVVPGELVDRLVQEQLEVTGAISAEASML</sequence>
<evidence type="ECO:0000256" key="1">
    <source>
        <dbReference type="ARBA" id="ARBA00022962"/>
    </source>
</evidence>
<organism evidence="3 4">
    <name type="scientific">Corynebacterium macclintockiae</name>
    <dbReference type="NCBI Taxonomy" id="2913501"/>
    <lineage>
        <taxon>Bacteria</taxon>
        <taxon>Bacillati</taxon>
        <taxon>Actinomycetota</taxon>
        <taxon>Actinomycetes</taxon>
        <taxon>Mycobacteriales</taxon>
        <taxon>Corynebacteriaceae</taxon>
        <taxon>Corynebacterium</taxon>
    </lineage>
</organism>
<dbReference type="PANTHER" id="PTHR43418:SF4">
    <property type="entry name" value="MULTIFUNCTIONAL TRYPTOPHAN BIOSYNTHESIS PROTEIN"/>
    <property type="match status" value="1"/>
</dbReference>
<keyword evidence="3" id="KW-0378">Hydrolase</keyword>
<dbReference type="InterPro" id="IPR017926">
    <property type="entry name" value="GATASE"/>
</dbReference>
<name>A0A9X3RS80_9CORY</name>
<dbReference type="GO" id="GO:0016787">
    <property type="term" value="F:hydrolase activity"/>
    <property type="evidence" value="ECO:0007669"/>
    <property type="project" value="UniProtKB-KW"/>
</dbReference>
<dbReference type="AlphaFoldDB" id="A0A9X3RS80"/>
<evidence type="ECO:0000313" key="4">
    <source>
        <dbReference type="Proteomes" id="UP001146505"/>
    </source>
</evidence>
<dbReference type="EMBL" id="JAKMUV010000017">
    <property type="protein sequence ID" value="MCZ9305796.1"/>
    <property type="molecule type" value="Genomic_DNA"/>
</dbReference>
<evidence type="ECO:0000259" key="2">
    <source>
        <dbReference type="Pfam" id="PF00117"/>
    </source>
</evidence>
<keyword evidence="1" id="KW-0315">Glutamine amidotransferase</keyword>
<dbReference type="InterPro" id="IPR050472">
    <property type="entry name" value="Anth_synth/Amidotransfase"/>
</dbReference>
<dbReference type="SUPFAM" id="SSF52317">
    <property type="entry name" value="Class I glutamine amidotransferase-like"/>
    <property type="match status" value="1"/>
</dbReference>
<dbReference type="RefSeq" id="WP_187401944.1">
    <property type="nucleotide sequence ID" value="NZ_CP180526.1"/>
</dbReference>
<dbReference type="PRINTS" id="PR00096">
    <property type="entry name" value="GATASE"/>
</dbReference>
<protein>
    <submittedName>
        <fullName evidence="3">Gamma-glutamyl-gamma-aminobutyrate hydrolase family protein</fullName>
    </submittedName>
</protein>
<dbReference type="Gene3D" id="3.40.50.880">
    <property type="match status" value="1"/>
</dbReference>
<dbReference type="PRINTS" id="PR00097">
    <property type="entry name" value="ANTSNTHASEII"/>
</dbReference>
<dbReference type="InterPro" id="IPR029062">
    <property type="entry name" value="Class_I_gatase-like"/>
</dbReference>
<dbReference type="CDD" id="cd01743">
    <property type="entry name" value="GATase1_Anthranilate_Synthase"/>
    <property type="match status" value="1"/>
</dbReference>
<evidence type="ECO:0000313" key="3">
    <source>
        <dbReference type="EMBL" id="MCZ9305796.1"/>
    </source>
</evidence>
<dbReference type="GO" id="GO:0004049">
    <property type="term" value="F:anthranilate synthase activity"/>
    <property type="evidence" value="ECO:0007669"/>
    <property type="project" value="TreeGrafter"/>
</dbReference>
<gene>
    <name evidence="3" type="ORF">L8U58_09735</name>
</gene>
<dbReference type="PANTHER" id="PTHR43418">
    <property type="entry name" value="MULTIFUNCTIONAL TRYPTOPHAN BIOSYNTHESIS PROTEIN-RELATED"/>
    <property type="match status" value="1"/>
</dbReference>
<dbReference type="Proteomes" id="UP001146505">
    <property type="component" value="Unassembled WGS sequence"/>
</dbReference>
<dbReference type="NCBIfam" id="TIGR00566">
    <property type="entry name" value="trpG_papA"/>
    <property type="match status" value="1"/>
</dbReference>